<evidence type="ECO:0000256" key="6">
    <source>
        <dbReference type="PROSITE-ProRule" id="PRU00283"/>
    </source>
</evidence>
<keyword evidence="5 6" id="KW-0505">Motor protein</keyword>
<dbReference type="SMART" id="SM00129">
    <property type="entry name" value="KISc"/>
    <property type="match status" value="1"/>
</dbReference>
<keyword evidence="4" id="KW-0175">Coiled coil</keyword>
<name>A0A835YL84_9STRA</name>
<dbReference type="OrthoDB" id="3176171at2759"/>
<dbReference type="InterPro" id="IPR027417">
    <property type="entry name" value="P-loop_NTPase"/>
</dbReference>
<dbReference type="EMBL" id="JAFCMP010000525">
    <property type="protein sequence ID" value="KAG5177422.1"/>
    <property type="molecule type" value="Genomic_DNA"/>
</dbReference>
<dbReference type="PRINTS" id="PR00380">
    <property type="entry name" value="KINESINHEAVY"/>
</dbReference>
<dbReference type="InterPro" id="IPR036961">
    <property type="entry name" value="Kinesin_motor_dom_sf"/>
</dbReference>
<evidence type="ECO:0000259" key="9">
    <source>
        <dbReference type="PROSITE" id="PS50067"/>
    </source>
</evidence>
<dbReference type="Pfam" id="PF00225">
    <property type="entry name" value="Kinesin"/>
    <property type="match status" value="1"/>
</dbReference>
<feature type="binding site" evidence="6">
    <location>
        <begin position="135"/>
        <end position="142"/>
    </location>
    <ligand>
        <name>ATP</name>
        <dbReference type="ChEBI" id="CHEBI:30616"/>
    </ligand>
</feature>
<dbReference type="SUPFAM" id="SSF52540">
    <property type="entry name" value="P-loop containing nucleoside triphosphate hydrolases"/>
    <property type="match status" value="1"/>
</dbReference>
<evidence type="ECO:0000313" key="11">
    <source>
        <dbReference type="Proteomes" id="UP000664859"/>
    </source>
</evidence>
<sequence length="430" mass="44232">MAARRPAGKRRATLAGGAELLSQGSDGSQDGGPSAGSGSGASHMIVAVRIRPLSKEELAAGKRSCCEVINGNTVVITKAAASGVYLQSQQAKVNEYAFDCAFGPDATQSQVYEATAKPYIEDLLSGINVTVFAYGATGAGKTHTMGSSGTTCGSGGSSSGSGGGGGGDEAAAASGIMPQSLVDVFRGVEARRRAGSGARAETWSVRVSYLEVYNEQILDLLEPGGCLQVCEDKARGVVKVAGLAERRVASCDEVLRLLRAGNANRKTEATGANAVSSRSHAVLQVSVTRAHHDDCGNDVVRESKLSLIDLAGSERASATNNTGALLRQGASINKSLLSLANCINTLAQNAARASGGGGGSGGAARAPANVKYRDSKLTRLLKTSLEGRCRVVMIANLNPSHHTYDDSHNTLHYANRAKDIKVRAALSALS</sequence>
<accession>A0A835YL84</accession>
<dbReference type="GO" id="GO:0008017">
    <property type="term" value="F:microtubule binding"/>
    <property type="evidence" value="ECO:0007669"/>
    <property type="project" value="InterPro"/>
</dbReference>
<keyword evidence="11" id="KW-1185">Reference proteome</keyword>
<evidence type="ECO:0000256" key="5">
    <source>
        <dbReference type="ARBA" id="ARBA00023175"/>
    </source>
</evidence>
<proteinExistence type="inferred from homology"/>
<dbReference type="InterPro" id="IPR027640">
    <property type="entry name" value="Kinesin-like_fam"/>
</dbReference>
<feature type="domain" description="Kinesin motor" evidence="9">
    <location>
        <begin position="43"/>
        <end position="420"/>
    </location>
</feature>
<evidence type="ECO:0000256" key="2">
    <source>
        <dbReference type="ARBA" id="ARBA00022741"/>
    </source>
</evidence>
<dbReference type="InterPro" id="IPR019821">
    <property type="entry name" value="Kinesin_motor_CS"/>
</dbReference>
<dbReference type="GO" id="GO:0005524">
    <property type="term" value="F:ATP binding"/>
    <property type="evidence" value="ECO:0007669"/>
    <property type="project" value="UniProtKB-UniRule"/>
</dbReference>
<dbReference type="Proteomes" id="UP000664859">
    <property type="component" value="Unassembled WGS sequence"/>
</dbReference>
<evidence type="ECO:0000256" key="4">
    <source>
        <dbReference type="ARBA" id="ARBA00023054"/>
    </source>
</evidence>
<gene>
    <name evidence="10" type="ORF">JKP88DRAFT_256677</name>
</gene>
<comment type="similarity">
    <text evidence="6 7">Belongs to the TRAFAC class myosin-kinesin ATPase superfamily. Kinesin family.</text>
</comment>
<dbReference type="GO" id="GO:0005874">
    <property type="term" value="C:microtubule"/>
    <property type="evidence" value="ECO:0007669"/>
    <property type="project" value="UniProtKB-KW"/>
</dbReference>
<keyword evidence="1 7" id="KW-0493">Microtubule</keyword>
<evidence type="ECO:0000256" key="3">
    <source>
        <dbReference type="ARBA" id="ARBA00022840"/>
    </source>
</evidence>
<feature type="region of interest" description="Disordered" evidence="8">
    <location>
        <begin position="145"/>
        <end position="170"/>
    </location>
</feature>
<evidence type="ECO:0000256" key="7">
    <source>
        <dbReference type="RuleBase" id="RU000394"/>
    </source>
</evidence>
<feature type="compositionally biased region" description="Gly residues" evidence="8">
    <location>
        <begin position="29"/>
        <end position="39"/>
    </location>
</feature>
<dbReference type="PANTHER" id="PTHR47968">
    <property type="entry name" value="CENTROMERE PROTEIN E"/>
    <property type="match status" value="1"/>
</dbReference>
<dbReference type="GO" id="GO:0003777">
    <property type="term" value="F:microtubule motor activity"/>
    <property type="evidence" value="ECO:0007669"/>
    <property type="project" value="InterPro"/>
</dbReference>
<keyword evidence="2 6" id="KW-0547">Nucleotide-binding</keyword>
<dbReference type="GO" id="GO:0007018">
    <property type="term" value="P:microtubule-based movement"/>
    <property type="evidence" value="ECO:0007669"/>
    <property type="project" value="InterPro"/>
</dbReference>
<dbReference type="PROSITE" id="PS50067">
    <property type="entry name" value="KINESIN_MOTOR_2"/>
    <property type="match status" value="1"/>
</dbReference>
<evidence type="ECO:0000256" key="1">
    <source>
        <dbReference type="ARBA" id="ARBA00022701"/>
    </source>
</evidence>
<keyword evidence="3 6" id="KW-0067">ATP-binding</keyword>
<evidence type="ECO:0000313" key="10">
    <source>
        <dbReference type="EMBL" id="KAG5177422.1"/>
    </source>
</evidence>
<organism evidence="10 11">
    <name type="scientific">Tribonema minus</name>
    <dbReference type="NCBI Taxonomy" id="303371"/>
    <lineage>
        <taxon>Eukaryota</taxon>
        <taxon>Sar</taxon>
        <taxon>Stramenopiles</taxon>
        <taxon>Ochrophyta</taxon>
        <taxon>PX clade</taxon>
        <taxon>Xanthophyceae</taxon>
        <taxon>Tribonematales</taxon>
        <taxon>Tribonemataceae</taxon>
        <taxon>Tribonema</taxon>
    </lineage>
</organism>
<evidence type="ECO:0000256" key="8">
    <source>
        <dbReference type="SAM" id="MobiDB-lite"/>
    </source>
</evidence>
<dbReference type="AlphaFoldDB" id="A0A835YL84"/>
<feature type="compositionally biased region" description="Basic residues" evidence="8">
    <location>
        <begin position="1"/>
        <end position="12"/>
    </location>
</feature>
<feature type="region of interest" description="Disordered" evidence="8">
    <location>
        <begin position="1"/>
        <end position="40"/>
    </location>
</feature>
<dbReference type="Gene3D" id="3.40.850.10">
    <property type="entry name" value="Kinesin motor domain"/>
    <property type="match status" value="1"/>
</dbReference>
<dbReference type="InterPro" id="IPR001752">
    <property type="entry name" value="Kinesin_motor_dom"/>
</dbReference>
<feature type="compositionally biased region" description="Gly residues" evidence="8">
    <location>
        <begin position="152"/>
        <end position="168"/>
    </location>
</feature>
<dbReference type="PANTHER" id="PTHR47968:SF13">
    <property type="entry name" value="KINESIN-LIKE PROTEIN KIF19 ISOFORM X1"/>
    <property type="match status" value="1"/>
</dbReference>
<comment type="caution">
    <text evidence="10">The sequence shown here is derived from an EMBL/GenBank/DDBJ whole genome shotgun (WGS) entry which is preliminary data.</text>
</comment>
<protein>
    <recommendedName>
        <fullName evidence="7">Kinesin-like protein</fullName>
    </recommendedName>
</protein>
<dbReference type="PROSITE" id="PS00411">
    <property type="entry name" value="KINESIN_MOTOR_1"/>
    <property type="match status" value="1"/>
</dbReference>
<reference evidence="10" key="1">
    <citation type="submission" date="2021-02" db="EMBL/GenBank/DDBJ databases">
        <title>First Annotated Genome of the Yellow-green Alga Tribonema minus.</title>
        <authorList>
            <person name="Mahan K.M."/>
        </authorList>
    </citation>
    <scope>NUCLEOTIDE SEQUENCE</scope>
    <source>
        <strain evidence="10">UTEX B ZZ1240</strain>
    </source>
</reference>